<dbReference type="EMBL" id="FJUW01000002">
    <property type="protein sequence ID" value="CZS88889.1"/>
    <property type="molecule type" value="Genomic_DNA"/>
</dbReference>
<sequence length="200" mass="22262">MPGNTAGKLNGPLAASLKETDTITHLREMVTAARANKIPIYYGLHQQAKPGFLAGWNHATPLQQSQKENVAFDEGSWGVNIYEGLEPSRENGDVIVSKHWCSSSFQNTDLVRRLSEIMYGKNLDYQLRQRDIQSLVMGGLTSNTCLESSARYAYELGYHVTLLKDATAGFTIEQKNAATDLIWALFAHEVKTVGEWIKTL</sequence>
<reference evidence="5" key="1">
    <citation type="submission" date="2016-03" db="EMBL/GenBank/DDBJ databases">
        <authorList>
            <person name="Ploux O."/>
        </authorList>
    </citation>
    <scope>NUCLEOTIDE SEQUENCE [LARGE SCALE GENOMIC DNA]</scope>
    <source>
        <strain evidence="5">UK7</strain>
    </source>
</reference>
<dbReference type="InterPro" id="IPR036380">
    <property type="entry name" value="Isochorismatase-like_sf"/>
</dbReference>
<evidence type="ECO:0000313" key="5">
    <source>
        <dbReference type="Proteomes" id="UP000178129"/>
    </source>
</evidence>
<evidence type="ECO:0000256" key="2">
    <source>
        <dbReference type="ARBA" id="ARBA00022801"/>
    </source>
</evidence>
<keyword evidence="5" id="KW-1185">Reference proteome</keyword>
<dbReference type="PANTHER" id="PTHR43540:SF16">
    <property type="entry name" value="ISOCHORISMATASE-LIKE DOMAIN-CONTAINING PROTEIN"/>
    <property type="match status" value="1"/>
</dbReference>
<dbReference type="InParanoid" id="A0A1E1JSY3"/>
<dbReference type="CDD" id="cd00431">
    <property type="entry name" value="cysteine_hydrolases"/>
    <property type="match status" value="1"/>
</dbReference>
<evidence type="ECO:0000256" key="1">
    <source>
        <dbReference type="ARBA" id="ARBA00006336"/>
    </source>
</evidence>
<accession>A0A1E1JSY3</accession>
<dbReference type="SUPFAM" id="SSF52499">
    <property type="entry name" value="Isochorismatase-like hydrolases"/>
    <property type="match status" value="1"/>
</dbReference>
<proteinExistence type="inferred from homology"/>
<dbReference type="PANTHER" id="PTHR43540">
    <property type="entry name" value="PEROXYUREIDOACRYLATE/UREIDOACRYLATE AMIDOHYDROLASE-RELATED"/>
    <property type="match status" value="1"/>
</dbReference>
<dbReference type="InterPro" id="IPR050272">
    <property type="entry name" value="Isochorismatase-like_hydrls"/>
</dbReference>
<dbReference type="STRING" id="914237.A0A1E1JSY3"/>
<dbReference type="AlphaFoldDB" id="A0A1E1JSY3"/>
<comment type="caution">
    <text evidence="4">The sequence shown here is derived from an EMBL/GenBank/DDBJ whole genome shotgun (WGS) entry which is preliminary data.</text>
</comment>
<dbReference type="GO" id="GO:0016787">
    <property type="term" value="F:hydrolase activity"/>
    <property type="evidence" value="ECO:0007669"/>
    <property type="project" value="UniProtKB-KW"/>
</dbReference>
<name>A0A1E1JSY3_9HELO</name>
<dbReference type="Gene3D" id="3.40.50.850">
    <property type="entry name" value="Isochorismatase-like"/>
    <property type="match status" value="1"/>
</dbReference>
<keyword evidence="2" id="KW-0378">Hydrolase</keyword>
<dbReference type="InterPro" id="IPR000868">
    <property type="entry name" value="Isochorismatase-like_dom"/>
</dbReference>
<protein>
    <recommendedName>
        <fullName evidence="3">Isochorismatase-like domain-containing protein</fullName>
    </recommendedName>
</protein>
<organism evidence="4 5">
    <name type="scientific">Rhynchosporium graminicola</name>
    <dbReference type="NCBI Taxonomy" id="2792576"/>
    <lineage>
        <taxon>Eukaryota</taxon>
        <taxon>Fungi</taxon>
        <taxon>Dikarya</taxon>
        <taxon>Ascomycota</taxon>
        <taxon>Pezizomycotina</taxon>
        <taxon>Leotiomycetes</taxon>
        <taxon>Helotiales</taxon>
        <taxon>Ploettnerulaceae</taxon>
        <taxon>Rhynchosporium</taxon>
    </lineage>
</organism>
<dbReference type="Pfam" id="PF00857">
    <property type="entry name" value="Isochorismatase"/>
    <property type="match status" value="1"/>
</dbReference>
<gene>
    <name evidence="4" type="ORF">RCO7_04563</name>
</gene>
<evidence type="ECO:0000313" key="4">
    <source>
        <dbReference type="EMBL" id="CZS88889.1"/>
    </source>
</evidence>
<evidence type="ECO:0000259" key="3">
    <source>
        <dbReference type="Pfam" id="PF00857"/>
    </source>
</evidence>
<dbReference type="Proteomes" id="UP000178129">
    <property type="component" value="Unassembled WGS sequence"/>
</dbReference>
<comment type="similarity">
    <text evidence="1">Belongs to the isochorismatase family.</text>
</comment>
<feature type="domain" description="Isochorismatase-like" evidence="3">
    <location>
        <begin position="20"/>
        <end position="187"/>
    </location>
</feature>